<feature type="binding site" evidence="12">
    <location>
        <position position="369"/>
    </location>
    <ligand>
        <name>(2R)-2-phosphoglycerate</name>
        <dbReference type="ChEBI" id="CHEBI:58289"/>
    </ligand>
</feature>
<feature type="binding site" evidence="14">
    <location>
        <position position="155"/>
    </location>
    <ligand>
        <name>substrate</name>
    </ligand>
</feature>
<dbReference type="eggNOG" id="COG0148">
    <property type="taxonomic scope" value="Bacteria"/>
</dbReference>
<feature type="binding site" evidence="14">
    <location>
        <position position="164"/>
    </location>
    <ligand>
        <name>substrate</name>
    </ligand>
</feature>
<feature type="binding site" evidence="14">
    <location>
        <position position="288"/>
    </location>
    <ligand>
        <name>substrate</name>
    </ligand>
</feature>
<dbReference type="GO" id="GO:0006096">
    <property type="term" value="P:glycolytic process"/>
    <property type="evidence" value="ECO:0007669"/>
    <property type="project" value="UniProtKB-UniRule"/>
</dbReference>
<feature type="active site" description="Proton donor" evidence="12 13">
    <location>
        <position position="205"/>
    </location>
</feature>
<dbReference type="GO" id="GO:0005576">
    <property type="term" value="C:extracellular region"/>
    <property type="evidence" value="ECO:0007669"/>
    <property type="project" value="UniProtKB-SubCell"/>
</dbReference>
<evidence type="ECO:0000256" key="11">
    <source>
        <dbReference type="ARBA" id="ARBA00045763"/>
    </source>
</evidence>
<feature type="binding site" evidence="12 15">
    <location>
        <position position="315"/>
    </location>
    <ligand>
        <name>Mg(2+)</name>
        <dbReference type="ChEBI" id="CHEBI:18420"/>
    </ligand>
</feature>
<comment type="similarity">
    <text evidence="2 12">Belongs to the enolase family.</text>
</comment>
<dbReference type="PANTHER" id="PTHR11902">
    <property type="entry name" value="ENOLASE"/>
    <property type="match status" value="1"/>
</dbReference>
<comment type="cofactor">
    <cofactor evidence="15">
        <name>Mg(2+)</name>
        <dbReference type="ChEBI" id="CHEBI:18420"/>
    </cofactor>
    <text evidence="15">Mg(2+) is required for catalysis and for stabilizing the dimer.</text>
</comment>
<dbReference type="SFLD" id="SFLDG00178">
    <property type="entry name" value="enolase"/>
    <property type="match status" value="1"/>
</dbReference>
<comment type="subcellular location">
    <subcellularLocation>
        <location evidence="12">Cytoplasm</location>
    </subcellularLocation>
    <subcellularLocation>
        <location evidence="12">Secreted</location>
    </subcellularLocation>
    <subcellularLocation>
        <location evidence="12">Cell surface</location>
    </subcellularLocation>
    <text evidence="12">Fractions of enolase are present in both the cytoplasm and on the cell surface.</text>
</comment>
<feature type="binding site" evidence="14">
    <location>
        <begin position="367"/>
        <end position="370"/>
    </location>
    <ligand>
        <name>substrate</name>
    </ligand>
</feature>
<feature type="binding site" evidence="14">
    <location>
        <position position="315"/>
    </location>
    <ligand>
        <name>substrate</name>
    </ligand>
</feature>
<dbReference type="InterPro" id="IPR036849">
    <property type="entry name" value="Enolase-like_C_sf"/>
</dbReference>
<dbReference type="InterPro" id="IPR020809">
    <property type="entry name" value="Enolase_CS"/>
</dbReference>
<feature type="binding site" evidence="12 15">
    <location>
        <position position="288"/>
    </location>
    <ligand>
        <name>Mg(2+)</name>
        <dbReference type="ChEBI" id="CHEBI:18420"/>
    </ligand>
</feature>
<feature type="binding site" evidence="12">
    <location>
        <position position="163"/>
    </location>
    <ligand>
        <name>(2R)-2-phosphoglycerate</name>
        <dbReference type="ChEBI" id="CHEBI:58289"/>
    </ligand>
</feature>
<evidence type="ECO:0000259" key="16">
    <source>
        <dbReference type="SMART" id="SM01192"/>
    </source>
</evidence>
<dbReference type="PIRSF" id="PIRSF001400">
    <property type="entry name" value="Enolase"/>
    <property type="match status" value="1"/>
</dbReference>
<dbReference type="AlphaFoldDB" id="I6ZX08"/>
<dbReference type="HOGENOM" id="CLU_031223_2_1_10"/>
<comment type="catalytic activity">
    <reaction evidence="12">
        <text>(2R)-2-phosphoglycerate = phosphoenolpyruvate + H2O</text>
        <dbReference type="Rhea" id="RHEA:10164"/>
        <dbReference type="ChEBI" id="CHEBI:15377"/>
        <dbReference type="ChEBI" id="CHEBI:58289"/>
        <dbReference type="ChEBI" id="CHEBI:58702"/>
        <dbReference type="EC" id="4.2.1.11"/>
    </reaction>
</comment>
<dbReference type="GO" id="GO:0004634">
    <property type="term" value="F:phosphopyruvate hydratase activity"/>
    <property type="evidence" value="ECO:0007669"/>
    <property type="project" value="UniProtKB-UniRule"/>
</dbReference>
<dbReference type="SMART" id="SM01192">
    <property type="entry name" value="Enolase_C"/>
    <property type="match status" value="1"/>
</dbReference>
<keyword evidence="6 12" id="KW-0964">Secreted</keyword>
<evidence type="ECO:0000256" key="3">
    <source>
        <dbReference type="ARBA" id="ARBA00012058"/>
    </source>
</evidence>
<evidence type="ECO:0000313" key="18">
    <source>
        <dbReference type="EMBL" id="AFN73593.1"/>
    </source>
</evidence>
<evidence type="ECO:0000256" key="8">
    <source>
        <dbReference type="ARBA" id="ARBA00022842"/>
    </source>
</evidence>
<dbReference type="EMBL" id="CP003557">
    <property type="protein sequence ID" value="AFN73593.1"/>
    <property type="molecule type" value="Genomic_DNA"/>
</dbReference>
<comment type="pathway">
    <text evidence="1 12">Carbohydrate degradation; glycolysis; pyruvate from D-glyceraldehyde 3-phosphate: step 4/5.</text>
</comment>
<dbReference type="InterPro" id="IPR000941">
    <property type="entry name" value="Enolase"/>
</dbReference>
<feature type="binding site" evidence="14">
    <location>
        <position position="391"/>
    </location>
    <ligand>
        <name>substrate</name>
    </ligand>
</feature>
<comment type="function">
    <text evidence="11 12">Catalyzes the reversible conversion of 2-phosphoglycerate (2-PG) into phosphoenolpyruvate (PEP). It is essential for the degradation of carbohydrates via glycolysis.</text>
</comment>
<dbReference type="GO" id="GO:0000287">
    <property type="term" value="F:magnesium ion binding"/>
    <property type="evidence" value="ECO:0007669"/>
    <property type="project" value="UniProtKB-UniRule"/>
</dbReference>
<dbReference type="Gene3D" id="3.20.20.120">
    <property type="entry name" value="Enolase-like C-terminal domain"/>
    <property type="match status" value="1"/>
</dbReference>
<dbReference type="PRINTS" id="PR00148">
    <property type="entry name" value="ENOLASE"/>
</dbReference>
<evidence type="ECO:0000313" key="19">
    <source>
        <dbReference type="Proteomes" id="UP000009011"/>
    </source>
</evidence>
<evidence type="ECO:0000256" key="1">
    <source>
        <dbReference type="ARBA" id="ARBA00005031"/>
    </source>
</evidence>
<dbReference type="GO" id="GO:0009986">
    <property type="term" value="C:cell surface"/>
    <property type="evidence" value="ECO:0007669"/>
    <property type="project" value="UniProtKB-SubCell"/>
</dbReference>
<dbReference type="STRING" id="1191523.MROS_0349"/>
<keyword evidence="10 12" id="KW-0456">Lyase</keyword>
<dbReference type="CDD" id="cd03313">
    <property type="entry name" value="enolase"/>
    <property type="match status" value="1"/>
</dbReference>
<dbReference type="PATRIC" id="fig|1191523.3.peg.358"/>
<evidence type="ECO:0000256" key="9">
    <source>
        <dbReference type="ARBA" id="ARBA00023152"/>
    </source>
</evidence>
<accession>I6ZX08</accession>
<dbReference type="NCBIfam" id="TIGR01060">
    <property type="entry name" value="eno"/>
    <property type="match status" value="1"/>
</dbReference>
<dbReference type="SMART" id="SM01193">
    <property type="entry name" value="Enolase_N"/>
    <property type="match status" value="1"/>
</dbReference>
<dbReference type="RefSeq" id="WP_014855030.1">
    <property type="nucleotide sequence ID" value="NC_018178.1"/>
</dbReference>
<keyword evidence="9 12" id="KW-0324">Glycolysis</keyword>
<dbReference type="GO" id="GO:0000015">
    <property type="term" value="C:phosphopyruvate hydratase complex"/>
    <property type="evidence" value="ECO:0007669"/>
    <property type="project" value="InterPro"/>
</dbReference>
<sequence length="431" mass="46661">MTNIVDVWGREILDSRGNPTVEVEVALECGVVGRAAVPSGASTGENEAVELRDGDKSRYLGKGVKKAVENINNRIADELIDWDAVEQVAIDNFLCELDGTPTKSELGANAILGVSLACAKAAAEALGLPLYRYIGGTNARTLPVPMMNILNGGKHADNNVDFQEFMVMPVGAPTFAEALRMGAETFHSLKSVLKAKGYNTAVGDEGGFAPNLKSNEEAIEVILEAIEKAGYKAGKDIFIALDPAASEMWDNDKKAYYFFKSDKSYISPEKMVDYWADWVSKYPIISIEDGMGEFDWEGWKMLTDKVGDKIQLVGDDLFVTNTEFLAKGIEQGVANSILIKVNQIGTLTETLEAIEMAKKAGYTAVVSHRSGETEDTTIADIAVATNAGQIKTGSASRTDRIAKYNQLLRIEEELDTTAIFPGIAAINYTAE</sequence>
<evidence type="ECO:0000256" key="10">
    <source>
        <dbReference type="ARBA" id="ARBA00023239"/>
    </source>
</evidence>
<evidence type="ECO:0000256" key="5">
    <source>
        <dbReference type="ARBA" id="ARBA00022490"/>
    </source>
</evidence>
<evidence type="ECO:0000256" key="13">
    <source>
        <dbReference type="PIRSR" id="PIRSR001400-1"/>
    </source>
</evidence>
<gene>
    <name evidence="12" type="primary">eno</name>
    <name evidence="18" type="ordered locus">MROS_0349</name>
</gene>
<dbReference type="FunFam" id="3.20.20.120:FF:000001">
    <property type="entry name" value="Enolase"/>
    <property type="match status" value="1"/>
</dbReference>
<evidence type="ECO:0000256" key="15">
    <source>
        <dbReference type="PIRSR" id="PIRSR001400-3"/>
    </source>
</evidence>
<evidence type="ECO:0000256" key="14">
    <source>
        <dbReference type="PIRSR" id="PIRSR001400-2"/>
    </source>
</evidence>
<dbReference type="PROSITE" id="PS00164">
    <property type="entry name" value="ENOLASE"/>
    <property type="match status" value="1"/>
</dbReference>
<dbReference type="UniPathway" id="UPA00109">
    <property type="reaction ID" value="UER00187"/>
</dbReference>
<evidence type="ECO:0000256" key="4">
    <source>
        <dbReference type="ARBA" id="ARBA00017068"/>
    </source>
</evidence>
<dbReference type="SFLD" id="SFLDF00002">
    <property type="entry name" value="enolase"/>
    <property type="match status" value="1"/>
</dbReference>
<keyword evidence="5 12" id="KW-0963">Cytoplasm</keyword>
<dbReference type="InterPro" id="IPR020810">
    <property type="entry name" value="Enolase_C"/>
</dbReference>
<comment type="cofactor">
    <cofactor evidence="12">
        <name>Mg(2+)</name>
        <dbReference type="ChEBI" id="CHEBI:18420"/>
    </cofactor>
    <text evidence="12">Binds a second Mg(2+) ion via substrate during catalysis.</text>
</comment>
<feature type="binding site" evidence="12">
    <location>
        <position position="391"/>
    </location>
    <ligand>
        <name>(2R)-2-phosphoglycerate</name>
        <dbReference type="ChEBI" id="CHEBI:58289"/>
    </ligand>
</feature>
<reference evidence="18 19" key="1">
    <citation type="journal article" date="2013" name="PLoS ONE">
        <title>Genomic analysis of Melioribacter roseus, facultatively anaerobic organotrophic bacterium representing a novel deep lineage within Bacteriodetes/Chlorobi group.</title>
        <authorList>
            <person name="Kadnikov V.V."/>
            <person name="Mardanov A.V."/>
            <person name="Podosokorskaya O.A."/>
            <person name="Gavrilov S.N."/>
            <person name="Kublanov I.V."/>
            <person name="Beletsky A.V."/>
            <person name="Bonch-Osmolovskaya E.A."/>
            <person name="Ravin N.V."/>
        </authorList>
    </citation>
    <scope>NUCLEOTIDE SEQUENCE [LARGE SCALE GENOMIC DNA]</scope>
    <source>
        <strain evidence="19">JCM 17771 / P3M-2</strain>
    </source>
</reference>
<dbReference type="InterPro" id="IPR020811">
    <property type="entry name" value="Enolase_N"/>
</dbReference>
<dbReference type="SFLD" id="SFLDS00001">
    <property type="entry name" value="Enolase"/>
    <property type="match status" value="1"/>
</dbReference>
<keyword evidence="7 12" id="KW-0479">Metal-binding</keyword>
<dbReference type="SUPFAM" id="SSF54826">
    <property type="entry name" value="Enolase N-terminal domain-like"/>
    <property type="match status" value="1"/>
</dbReference>
<keyword evidence="19" id="KW-1185">Reference proteome</keyword>
<dbReference type="PANTHER" id="PTHR11902:SF1">
    <property type="entry name" value="ENOLASE"/>
    <property type="match status" value="1"/>
</dbReference>
<evidence type="ECO:0000256" key="6">
    <source>
        <dbReference type="ARBA" id="ARBA00022525"/>
    </source>
</evidence>
<dbReference type="EC" id="4.2.1.11" evidence="3 12"/>
<feature type="domain" description="Enolase N-terminal" evidence="17">
    <location>
        <begin position="4"/>
        <end position="134"/>
    </location>
</feature>
<feature type="binding site" evidence="12">
    <location>
        <position position="340"/>
    </location>
    <ligand>
        <name>(2R)-2-phosphoglycerate</name>
        <dbReference type="ChEBI" id="CHEBI:58289"/>
    </ligand>
</feature>
<dbReference type="Pfam" id="PF03952">
    <property type="entry name" value="Enolase_N"/>
    <property type="match status" value="1"/>
</dbReference>
<dbReference type="Proteomes" id="UP000009011">
    <property type="component" value="Chromosome"/>
</dbReference>
<evidence type="ECO:0000256" key="2">
    <source>
        <dbReference type="ARBA" id="ARBA00009604"/>
    </source>
</evidence>
<dbReference type="OrthoDB" id="9804716at2"/>
<protein>
    <recommendedName>
        <fullName evidence="4 12">Enolase</fullName>
        <ecNumber evidence="3 12">4.2.1.11</ecNumber>
    </recommendedName>
    <alternativeName>
        <fullName evidence="12">2-phospho-D-glycerate hydro-lyase</fullName>
    </alternativeName>
    <alternativeName>
        <fullName evidence="12">2-phosphoglycerate dehydratase</fullName>
    </alternativeName>
</protein>
<name>I6ZX08_MELRP</name>
<dbReference type="KEGG" id="mro:MROS_0349"/>
<dbReference type="Pfam" id="PF00113">
    <property type="entry name" value="Enolase_C"/>
    <property type="match status" value="1"/>
</dbReference>
<proteinExistence type="inferred from homology"/>
<feature type="domain" description="Enolase C-terminal TIM barrel" evidence="16">
    <location>
        <begin position="139"/>
        <end position="428"/>
    </location>
</feature>
<feature type="binding site" evidence="12 15">
    <location>
        <position position="242"/>
    </location>
    <ligand>
        <name>Mg(2+)</name>
        <dbReference type="ChEBI" id="CHEBI:18420"/>
    </ligand>
</feature>
<keyword evidence="8 12" id="KW-0460">Magnesium</keyword>
<evidence type="ECO:0000259" key="17">
    <source>
        <dbReference type="SMART" id="SM01193"/>
    </source>
</evidence>
<feature type="active site" description="Proton acceptor" evidence="12 13">
    <location>
        <position position="340"/>
    </location>
</feature>
<dbReference type="Gene3D" id="3.30.390.10">
    <property type="entry name" value="Enolase-like, N-terminal domain"/>
    <property type="match status" value="1"/>
</dbReference>
<dbReference type="InterPro" id="IPR029017">
    <property type="entry name" value="Enolase-like_N"/>
</dbReference>
<evidence type="ECO:0000256" key="7">
    <source>
        <dbReference type="ARBA" id="ARBA00022723"/>
    </source>
</evidence>
<dbReference type="HAMAP" id="MF_00318">
    <property type="entry name" value="Enolase"/>
    <property type="match status" value="1"/>
</dbReference>
<organism evidence="18 19">
    <name type="scientific">Melioribacter roseus (strain DSM 23840 / JCM 17771 / VKM B-2668 / P3M-2)</name>
    <dbReference type="NCBI Taxonomy" id="1191523"/>
    <lineage>
        <taxon>Bacteria</taxon>
        <taxon>Pseudomonadati</taxon>
        <taxon>Ignavibacteriota</taxon>
        <taxon>Ignavibacteria</taxon>
        <taxon>Ignavibacteriales</taxon>
        <taxon>Melioribacteraceae</taxon>
        <taxon>Melioribacter</taxon>
    </lineage>
</organism>
<evidence type="ECO:0000256" key="12">
    <source>
        <dbReference type="HAMAP-Rule" id="MF_00318"/>
    </source>
</evidence>
<dbReference type="FunFam" id="3.30.390.10:FF:000001">
    <property type="entry name" value="Enolase"/>
    <property type="match status" value="1"/>
</dbReference>
<feature type="binding site" evidence="12">
    <location>
        <position position="370"/>
    </location>
    <ligand>
        <name>(2R)-2-phosphoglycerate</name>
        <dbReference type="ChEBI" id="CHEBI:58289"/>
    </ligand>
</feature>
<dbReference type="SUPFAM" id="SSF51604">
    <property type="entry name" value="Enolase C-terminal domain-like"/>
    <property type="match status" value="1"/>
</dbReference>